<evidence type="ECO:0000256" key="4">
    <source>
        <dbReference type="ARBA" id="ARBA00023194"/>
    </source>
</evidence>
<evidence type="ECO:0000259" key="6">
    <source>
        <dbReference type="Pfam" id="PF02668"/>
    </source>
</evidence>
<evidence type="ECO:0000313" key="7">
    <source>
        <dbReference type="EMBL" id="GAX56533.1"/>
    </source>
</evidence>
<dbReference type="AlphaFoldDB" id="A0A250VQN5"/>
<dbReference type="GO" id="GO:0016491">
    <property type="term" value="F:oxidoreductase activity"/>
    <property type="evidence" value="ECO:0007669"/>
    <property type="project" value="UniProtKB-KW"/>
</dbReference>
<evidence type="ECO:0000256" key="2">
    <source>
        <dbReference type="ARBA" id="ARBA00023002"/>
    </source>
</evidence>
<proteinExistence type="predicted"/>
<reference evidence="8" key="1">
    <citation type="submission" date="2017-05" db="EMBL/GenBank/DDBJ databases">
        <title>Streptomyces olivochromogenes NBRC 3561 whole genome shotgun sequence.</title>
        <authorList>
            <person name="Dohra H."/>
            <person name="Kodani S."/>
        </authorList>
    </citation>
    <scope>NUCLEOTIDE SEQUENCE [LARGE SCALE GENOMIC DNA]</scope>
    <source>
        <strain evidence="8">NBRC 3561</strain>
    </source>
</reference>
<evidence type="ECO:0000256" key="1">
    <source>
        <dbReference type="ARBA" id="ARBA00001954"/>
    </source>
</evidence>
<gene>
    <name evidence="7" type="ORF">SO3561_08101</name>
</gene>
<dbReference type="PANTHER" id="PTHR10696:SF56">
    <property type="entry name" value="TAUD_TFDA-LIKE DOMAIN-CONTAINING PROTEIN"/>
    <property type="match status" value="1"/>
</dbReference>
<feature type="region of interest" description="Disordered" evidence="5">
    <location>
        <begin position="361"/>
        <end position="388"/>
    </location>
</feature>
<name>A0A250VQN5_STROL</name>
<sequence>MDVGGQPSMAPFTGPVPWCPMPRAGERVTVTEVHMTGMTDAGEALHAACEGPSVWHGGDLANREEWILRFSSHQLAEIDSALREARRRDLTLLKLRAADFPLPTLAGELERVGEVLEHGRGFALIKGIPVEQLGQVAAGAVFWGLGQYLGRPVPQNADGHMLGHVRDTGRSLADPATRGYQTRAALPFHTDGADLLALLPLRTPRTGGRTSLVSSAAVHNAVQSLRPDLAERLYRTYFFDRRQEHPPEEAPYVADPLAARPGGALSMRYNRCYLESAQRFPQVPRLEPADVELFDLIDEVAASPEFRLDIDLQAGDLLLLNSHRIMHARSEFEDDCRPELSRHLLRLWLAFPHRPRIDGARNGVTPRDVIRPRSAASRAATNSRRLPT</sequence>
<organism evidence="7 8">
    <name type="scientific">Streptomyces olivochromogenes</name>
    <dbReference type="NCBI Taxonomy" id="1963"/>
    <lineage>
        <taxon>Bacteria</taxon>
        <taxon>Bacillati</taxon>
        <taxon>Actinomycetota</taxon>
        <taxon>Actinomycetes</taxon>
        <taxon>Kitasatosporales</taxon>
        <taxon>Streptomycetaceae</taxon>
        <taxon>Streptomyces</taxon>
    </lineage>
</organism>
<accession>A0A250VQN5</accession>
<dbReference type="InterPro" id="IPR003819">
    <property type="entry name" value="TauD/TfdA-like"/>
</dbReference>
<dbReference type="Pfam" id="PF02668">
    <property type="entry name" value="TauD"/>
    <property type="match status" value="1"/>
</dbReference>
<feature type="domain" description="TauD/TfdA-like" evidence="6">
    <location>
        <begin position="95"/>
        <end position="348"/>
    </location>
</feature>
<dbReference type="GO" id="GO:0017000">
    <property type="term" value="P:antibiotic biosynthetic process"/>
    <property type="evidence" value="ECO:0007669"/>
    <property type="project" value="UniProtKB-KW"/>
</dbReference>
<keyword evidence="4" id="KW-0045">Antibiotic biosynthesis</keyword>
<evidence type="ECO:0000256" key="3">
    <source>
        <dbReference type="ARBA" id="ARBA00023004"/>
    </source>
</evidence>
<evidence type="ECO:0000256" key="5">
    <source>
        <dbReference type="SAM" id="MobiDB-lite"/>
    </source>
</evidence>
<dbReference type="InterPro" id="IPR042098">
    <property type="entry name" value="TauD-like_sf"/>
</dbReference>
<protein>
    <recommendedName>
        <fullName evidence="6">TauD/TfdA-like domain-containing protein</fullName>
    </recommendedName>
</protein>
<comment type="cofactor">
    <cofactor evidence="1">
        <name>Fe(2+)</name>
        <dbReference type="ChEBI" id="CHEBI:29033"/>
    </cofactor>
</comment>
<dbReference type="STRING" id="1963.AQJ27_43445"/>
<dbReference type="Gene3D" id="3.60.130.10">
    <property type="entry name" value="Clavaminate synthase-like"/>
    <property type="match status" value="1"/>
</dbReference>
<keyword evidence="3" id="KW-0408">Iron</keyword>
<evidence type="ECO:0000313" key="8">
    <source>
        <dbReference type="Proteomes" id="UP000217446"/>
    </source>
</evidence>
<comment type="caution">
    <text evidence="7">The sequence shown here is derived from an EMBL/GenBank/DDBJ whole genome shotgun (WGS) entry which is preliminary data.</text>
</comment>
<dbReference type="InterPro" id="IPR050411">
    <property type="entry name" value="AlphaKG_dependent_hydroxylases"/>
</dbReference>
<keyword evidence="2" id="KW-0560">Oxidoreductase</keyword>
<feature type="compositionally biased region" description="Low complexity" evidence="5">
    <location>
        <begin position="373"/>
        <end position="388"/>
    </location>
</feature>
<dbReference type="SUPFAM" id="SSF51197">
    <property type="entry name" value="Clavaminate synthase-like"/>
    <property type="match status" value="1"/>
</dbReference>
<dbReference type="Proteomes" id="UP000217446">
    <property type="component" value="Unassembled WGS sequence"/>
</dbReference>
<keyword evidence="8" id="KW-1185">Reference proteome</keyword>
<dbReference type="EMBL" id="BDQI01000026">
    <property type="protein sequence ID" value="GAX56533.1"/>
    <property type="molecule type" value="Genomic_DNA"/>
</dbReference>
<dbReference type="PANTHER" id="PTHR10696">
    <property type="entry name" value="GAMMA-BUTYROBETAINE HYDROXYLASE-RELATED"/>
    <property type="match status" value="1"/>
</dbReference>